<accession>A0ABW3HQS6</accession>
<reference evidence="2" key="1">
    <citation type="journal article" date="2019" name="Int. J. Syst. Evol. Microbiol.">
        <title>The Global Catalogue of Microorganisms (GCM) 10K type strain sequencing project: providing services to taxonomists for standard genome sequencing and annotation.</title>
        <authorList>
            <consortium name="The Broad Institute Genomics Platform"/>
            <consortium name="The Broad Institute Genome Sequencing Center for Infectious Disease"/>
            <person name="Wu L."/>
            <person name="Ma J."/>
        </authorList>
    </citation>
    <scope>NUCLEOTIDE SEQUENCE [LARGE SCALE GENOMIC DNA]</scope>
    <source>
        <strain evidence="2">CCUG 59129</strain>
    </source>
</reference>
<evidence type="ECO:0000313" key="2">
    <source>
        <dbReference type="Proteomes" id="UP001596989"/>
    </source>
</evidence>
<proteinExistence type="predicted"/>
<name>A0ABW3HQS6_9BACL</name>
<comment type="caution">
    <text evidence="1">The sequence shown here is derived from an EMBL/GenBank/DDBJ whole genome shotgun (WGS) entry which is preliminary data.</text>
</comment>
<keyword evidence="2" id="KW-1185">Reference proteome</keyword>
<gene>
    <name evidence="1" type="ORF">ACFQ2I_10220</name>
</gene>
<organism evidence="1 2">
    <name type="scientific">Paenibacillus chungangensis</name>
    <dbReference type="NCBI Taxonomy" id="696535"/>
    <lineage>
        <taxon>Bacteria</taxon>
        <taxon>Bacillati</taxon>
        <taxon>Bacillota</taxon>
        <taxon>Bacilli</taxon>
        <taxon>Bacillales</taxon>
        <taxon>Paenibacillaceae</taxon>
        <taxon>Paenibacillus</taxon>
    </lineage>
</organism>
<dbReference type="Gene3D" id="3.20.20.80">
    <property type="entry name" value="Glycosidases"/>
    <property type="match status" value="2"/>
</dbReference>
<evidence type="ECO:0000313" key="1">
    <source>
        <dbReference type="EMBL" id="MFD0959764.1"/>
    </source>
</evidence>
<dbReference type="RefSeq" id="WP_377564017.1">
    <property type="nucleotide sequence ID" value="NZ_JBHTJZ010000011.1"/>
</dbReference>
<dbReference type="EMBL" id="JBHTJZ010000011">
    <property type="protein sequence ID" value="MFD0959764.1"/>
    <property type="molecule type" value="Genomic_DNA"/>
</dbReference>
<sequence>MNGKGWRKSAIMVVAIAFLFTGLMPVRPAEAVSTEGALDITNMNNLVSINYSLWFNPVVPTGGGAVSDIHQILTDSGVNKTAPVWGPLYNFHYWAKPALGYYRSDDAAVIRQHLLQLEEAGIDFIIIDNTNARSTWDTTYYEDIFANPAAVFLNTMLEMRNEGLSTPHVVFWTGTWGDDPNSAFTGNDIYNRFYTAGQYDNLFVQYDGKPLLLVTDTQPTSLSASFTMRNMWGLQPSLADKEWSFLQPHPQNVGMNGAQKEQLSVSTAFQQSYISDFDSATPRRGGITFAAQWKRAFEERPKIVTLTWWNEWIAQRFEDEAGNTRFVDNFTYEYSRDIEPVEDGHGDAYYRYMKHYIADYKSGKPFPLGLVEETVDLGGFESGLEGWKAGANVAQSVVNYSQGGVSVPAAFEQWRLLDNLSSPVNGDDWRTVYREFERTVDVSEYQQLSVALSHWAGAPGATGYEAKIKLTSASGHLLEQTYETTHDVWQLLRLDFRSWPYRNELKRIDVSFRAVGGNEPWSGKFFVDQVQLSGREHNLGDFEFGTEEWSSGSNVSSVAAVFGGGPTTPAAASGAKLLSIQGMAVNGAVPKRVTKTFSSPQNWSAFSSFKVALSGWGGAPGAIGYLARIRLTAESGAQLSKRFAIPNPSGWKELAIGFASWPYKHEVTQIDIEYAAVGGNEPWSGKFFIDAARLGK</sequence>
<protein>
    <submittedName>
        <fullName evidence="1">Uncharacterized protein</fullName>
    </submittedName>
</protein>
<dbReference type="Gene3D" id="2.60.120.260">
    <property type="entry name" value="Galactose-binding domain-like"/>
    <property type="match status" value="2"/>
</dbReference>
<dbReference type="Proteomes" id="UP001596989">
    <property type="component" value="Unassembled WGS sequence"/>
</dbReference>